<dbReference type="PROSITE" id="PS50110">
    <property type="entry name" value="RESPONSE_REGULATORY"/>
    <property type="match status" value="1"/>
</dbReference>
<dbReference type="AlphaFoldDB" id="A0A395V6E8"/>
<comment type="function">
    <text evidence="9">May play the central regulatory role in sporulation. It may be an element of the effector pathway responsible for the activation of sporulation genes in response to nutritional stress. Spo0A may act in concert with spo0H (a sigma factor) to control the expression of some genes that are critical to the sporulation process.</text>
</comment>
<evidence type="ECO:0000256" key="6">
    <source>
        <dbReference type="ARBA" id="ARBA00023015"/>
    </source>
</evidence>
<dbReference type="GO" id="GO:0003700">
    <property type="term" value="F:DNA-binding transcription factor activity"/>
    <property type="evidence" value="ECO:0007669"/>
    <property type="project" value="InterPro"/>
</dbReference>
<reference evidence="13 14" key="1">
    <citation type="submission" date="2018-08" db="EMBL/GenBank/DDBJ databases">
        <title>A genome reference for cultivated species of the human gut microbiota.</title>
        <authorList>
            <person name="Zou Y."/>
            <person name="Xue W."/>
            <person name="Luo G."/>
        </authorList>
    </citation>
    <scope>NUCLEOTIDE SEQUENCE [LARGE SCALE GENOMIC DNA]</scope>
    <source>
        <strain evidence="13 14">AF22-12AC</strain>
    </source>
</reference>
<evidence type="ECO:0000313" key="14">
    <source>
        <dbReference type="Proteomes" id="UP000266172"/>
    </source>
</evidence>
<dbReference type="PANTHER" id="PTHR42713:SF3">
    <property type="entry name" value="TRANSCRIPTIONAL REGULATORY PROTEIN HPTR"/>
    <property type="match status" value="1"/>
</dbReference>
<evidence type="ECO:0000256" key="10">
    <source>
        <dbReference type="PROSITE-ProRule" id="PRU00169"/>
    </source>
</evidence>
<keyword evidence="5" id="KW-0902">Two-component regulatory system</keyword>
<evidence type="ECO:0000256" key="1">
    <source>
        <dbReference type="ARBA" id="ARBA00004496"/>
    </source>
</evidence>
<dbReference type="Gene3D" id="1.10.10.60">
    <property type="entry name" value="Homeodomain-like"/>
    <property type="match status" value="2"/>
</dbReference>
<name>A0A395V6E8_9FIRM</name>
<evidence type="ECO:0000256" key="3">
    <source>
        <dbReference type="ARBA" id="ARBA00022490"/>
    </source>
</evidence>
<evidence type="ECO:0000259" key="12">
    <source>
        <dbReference type="PROSITE" id="PS50110"/>
    </source>
</evidence>
<evidence type="ECO:0000256" key="5">
    <source>
        <dbReference type="ARBA" id="ARBA00023012"/>
    </source>
</evidence>
<dbReference type="PROSITE" id="PS01124">
    <property type="entry name" value="HTH_ARAC_FAMILY_2"/>
    <property type="match status" value="1"/>
</dbReference>
<keyword evidence="6" id="KW-0805">Transcription regulation</keyword>
<comment type="caution">
    <text evidence="13">The sequence shown here is derived from an EMBL/GenBank/DDBJ whole genome shotgun (WGS) entry which is preliminary data.</text>
</comment>
<dbReference type="PANTHER" id="PTHR42713">
    <property type="entry name" value="HISTIDINE KINASE-RELATED"/>
    <property type="match status" value="1"/>
</dbReference>
<evidence type="ECO:0000256" key="8">
    <source>
        <dbReference type="ARBA" id="ARBA00023163"/>
    </source>
</evidence>
<feature type="domain" description="HTH araC/xylS-type" evidence="11">
    <location>
        <begin position="422"/>
        <end position="521"/>
    </location>
</feature>
<keyword evidence="8" id="KW-0804">Transcription</keyword>
<evidence type="ECO:0000259" key="11">
    <source>
        <dbReference type="PROSITE" id="PS01124"/>
    </source>
</evidence>
<dbReference type="GO" id="GO:0005737">
    <property type="term" value="C:cytoplasm"/>
    <property type="evidence" value="ECO:0007669"/>
    <property type="project" value="UniProtKB-SubCell"/>
</dbReference>
<dbReference type="GO" id="GO:0043565">
    <property type="term" value="F:sequence-specific DNA binding"/>
    <property type="evidence" value="ECO:0007669"/>
    <property type="project" value="InterPro"/>
</dbReference>
<dbReference type="SMART" id="SM00448">
    <property type="entry name" value="REC"/>
    <property type="match status" value="1"/>
</dbReference>
<keyword evidence="3" id="KW-0963">Cytoplasm</keyword>
<gene>
    <name evidence="13" type="ORF">DWX93_14595</name>
</gene>
<dbReference type="InterPro" id="IPR051552">
    <property type="entry name" value="HptR"/>
</dbReference>
<dbReference type="SUPFAM" id="SSF52172">
    <property type="entry name" value="CheY-like"/>
    <property type="match status" value="1"/>
</dbReference>
<dbReference type="InterPro" id="IPR018060">
    <property type="entry name" value="HTH_AraC"/>
</dbReference>
<dbReference type="Proteomes" id="UP000266172">
    <property type="component" value="Unassembled WGS sequence"/>
</dbReference>
<dbReference type="SUPFAM" id="SSF46689">
    <property type="entry name" value="Homeodomain-like"/>
    <property type="match status" value="2"/>
</dbReference>
<dbReference type="Pfam" id="PF00072">
    <property type="entry name" value="Response_reg"/>
    <property type="match status" value="1"/>
</dbReference>
<dbReference type="RefSeq" id="WP_118098189.1">
    <property type="nucleotide sequence ID" value="NZ_QRVL01000017.1"/>
</dbReference>
<dbReference type="Gene3D" id="3.40.50.2300">
    <property type="match status" value="1"/>
</dbReference>
<evidence type="ECO:0000256" key="7">
    <source>
        <dbReference type="ARBA" id="ARBA00023125"/>
    </source>
</evidence>
<evidence type="ECO:0000313" key="13">
    <source>
        <dbReference type="EMBL" id="RGS37223.1"/>
    </source>
</evidence>
<accession>A0A395V6E8</accession>
<dbReference type="EMBL" id="QRVL01000017">
    <property type="protein sequence ID" value="RGS37223.1"/>
    <property type="molecule type" value="Genomic_DNA"/>
</dbReference>
<organism evidence="13 14">
    <name type="scientific">Roseburia hominis</name>
    <dbReference type="NCBI Taxonomy" id="301301"/>
    <lineage>
        <taxon>Bacteria</taxon>
        <taxon>Bacillati</taxon>
        <taxon>Bacillota</taxon>
        <taxon>Clostridia</taxon>
        <taxon>Lachnospirales</taxon>
        <taxon>Lachnospiraceae</taxon>
        <taxon>Roseburia</taxon>
    </lineage>
</organism>
<dbReference type="CDD" id="cd17536">
    <property type="entry name" value="REC_YesN-like"/>
    <property type="match status" value="1"/>
</dbReference>
<dbReference type="GO" id="GO:0000160">
    <property type="term" value="P:phosphorelay signal transduction system"/>
    <property type="evidence" value="ECO:0007669"/>
    <property type="project" value="UniProtKB-KW"/>
</dbReference>
<comment type="subcellular location">
    <subcellularLocation>
        <location evidence="1">Cytoplasm</location>
    </subcellularLocation>
</comment>
<feature type="modified residue" description="4-aspartylphosphate" evidence="10">
    <location>
        <position position="56"/>
    </location>
</feature>
<evidence type="ECO:0000256" key="4">
    <source>
        <dbReference type="ARBA" id="ARBA00022553"/>
    </source>
</evidence>
<keyword evidence="7" id="KW-0238">DNA-binding</keyword>
<dbReference type="InterPro" id="IPR011006">
    <property type="entry name" value="CheY-like_superfamily"/>
</dbReference>
<sequence length="523" mass="59506">MSVKVLIVDDEKLERVLISNSVEWGKNGFEVIGEAANGEEALEFFDMNQPDLILTDINMPFMDGVTFAQHIRERSKSCHIIMLTGYREFEYARKAVALGVDEFLVKPINAMEVTRAAVASREKIKKERGADREMAHLKQEAIGSRLLLRDAFLQRLLEQRVEEEEALHKLQMFQLTRLLAPGVCVSVNVRVTDGGQKQEVCTYILEWCRKHTTAVVCFLHYLNHIVLFYGVEDAARITGEMQSLLEEMKERNGCVITVGVSEEGQGLPAISKAYQQTQKVNALGMICGGKRLWNYGDYEKIRNRRQKMTEMNWKNLEIAMTGGSLKRVEECVDAYAAELDAAGVPEEIYLKIMAMEIAERMAEVLARQGRSVSDVVGEQQYYRMVTEIDGIAVMQVFLKEVAGRILVQTEGSRTKKGNALVASVKVFIEQNLGNPELSLRLIAQELYMNGSYLSRVFKQETGESLTEYITRKRIEKSMQLMDETSMKAYEIAEQVGIKDAHYFSICFKKYVGVTVKEYKNRER</sequence>
<feature type="domain" description="Response regulatory" evidence="12">
    <location>
        <begin position="4"/>
        <end position="121"/>
    </location>
</feature>
<dbReference type="InterPro" id="IPR001789">
    <property type="entry name" value="Sig_transdc_resp-reg_receiver"/>
</dbReference>
<evidence type="ECO:0000256" key="9">
    <source>
        <dbReference type="ARBA" id="ARBA00024867"/>
    </source>
</evidence>
<keyword evidence="4 10" id="KW-0597">Phosphoprotein</keyword>
<protein>
    <recommendedName>
        <fullName evidence="2">Stage 0 sporulation protein A homolog</fullName>
    </recommendedName>
</protein>
<evidence type="ECO:0000256" key="2">
    <source>
        <dbReference type="ARBA" id="ARBA00018672"/>
    </source>
</evidence>
<dbReference type="SMART" id="SM00342">
    <property type="entry name" value="HTH_ARAC"/>
    <property type="match status" value="1"/>
</dbReference>
<proteinExistence type="predicted"/>
<dbReference type="Pfam" id="PF12833">
    <property type="entry name" value="HTH_18"/>
    <property type="match status" value="1"/>
</dbReference>
<dbReference type="InterPro" id="IPR009057">
    <property type="entry name" value="Homeodomain-like_sf"/>
</dbReference>